<dbReference type="PATRIC" id="fig|1291052.5.peg.1173"/>
<protein>
    <recommendedName>
        <fullName evidence="5">HTH tetR-type domain-containing protein</fullName>
    </recommendedName>
</protein>
<evidence type="ECO:0000256" key="2">
    <source>
        <dbReference type="ARBA" id="ARBA00023125"/>
    </source>
</evidence>
<dbReference type="Pfam" id="PF00440">
    <property type="entry name" value="TetR_N"/>
    <property type="match status" value="1"/>
</dbReference>
<dbReference type="EMBL" id="AYYO01000016">
    <property type="protein sequence ID" value="KRM55649.1"/>
    <property type="molecule type" value="Genomic_DNA"/>
</dbReference>
<keyword evidence="1" id="KW-0805">Transcription regulation</keyword>
<keyword evidence="3" id="KW-0804">Transcription</keyword>
<evidence type="ECO:0000313" key="6">
    <source>
        <dbReference type="EMBL" id="KRM55649.1"/>
    </source>
</evidence>
<dbReference type="AlphaFoldDB" id="A0A0R1ZKY6"/>
<dbReference type="PROSITE" id="PS50977">
    <property type="entry name" value="HTH_TETR_2"/>
    <property type="match status" value="1"/>
</dbReference>
<keyword evidence="7" id="KW-1185">Reference proteome</keyword>
<organism evidence="6 7">
    <name type="scientific">Lacticaseibacillus sharpeae JCM 1186 = DSM 20505</name>
    <dbReference type="NCBI Taxonomy" id="1291052"/>
    <lineage>
        <taxon>Bacteria</taxon>
        <taxon>Bacillati</taxon>
        <taxon>Bacillota</taxon>
        <taxon>Bacilli</taxon>
        <taxon>Lactobacillales</taxon>
        <taxon>Lactobacillaceae</taxon>
        <taxon>Lacticaseibacillus</taxon>
    </lineage>
</organism>
<dbReference type="InterPro" id="IPR001647">
    <property type="entry name" value="HTH_TetR"/>
</dbReference>
<comment type="caution">
    <text evidence="6">The sequence shown here is derived from an EMBL/GenBank/DDBJ whole genome shotgun (WGS) entry which is preliminary data.</text>
</comment>
<dbReference type="GO" id="GO:0003700">
    <property type="term" value="F:DNA-binding transcription factor activity"/>
    <property type="evidence" value="ECO:0007669"/>
    <property type="project" value="TreeGrafter"/>
</dbReference>
<evidence type="ECO:0000256" key="3">
    <source>
        <dbReference type="ARBA" id="ARBA00023163"/>
    </source>
</evidence>
<evidence type="ECO:0000256" key="1">
    <source>
        <dbReference type="ARBA" id="ARBA00023015"/>
    </source>
</evidence>
<name>A0A0R1ZKY6_9LACO</name>
<dbReference type="PANTHER" id="PTHR30055:SF234">
    <property type="entry name" value="HTH-TYPE TRANSCRIPTIONAL REGULATOR BETI"/>
    <property type="match status" value="1"/>
</dbReference>
<dbReference type="PANTHER" id="PTHR30055">
    <property type="entry name" value="HTH-TYPE TRANSCRIPTIONAL REGULATOR RUTR"/>
    <property type="match status" value="1"/>
</dbReference>
<evidence type="ECO:0000313" key="7">
    <source>
        <dbReference type="Proteomes" id="UP000051679"/>
    </source>
</evidence>
<keyword evidence="2 4" id="KW-0238">DNA-binding</keyword>
<sequence>MDVARDLFAEKGYEATTTRELNKALGIADGLLYYYFPHGKQEILDTIVRQGLENRINEVAFDLSGVTTTAELVDQLLQLFRTVWDLFTREDNYQSFMITVRERMLLSDDESSWMNTVLAGIQTEIMQALRPHANLLPGSEADVPVVASIIMDILQRHLYEALLISNRRELSDATAAQMRKELQFMLFQH</sequence>
<dbReference type="GO" id="GO:0000976">
    <property type="term" value="F:transcription cis-regulatory region binding"/>
    <property type="evidence" value="ECO:0007669"/>
    <property type="project" value="TreeGrafter"/>
</dbReference>
<dbReference type="SUPFAM" id="SSF46689">
    <property type="entry name" value="Homeodomain-like"/>
    <property type="match status" value="1"/>
</dbReference>
<gene>
    <name evidence="6" type="ORF">FC18_GL001155</name>
</gene>
<evidence type="ECO:0000256" key="4">
    <source>
        <dbReference type="PROSITE-ProRule" id="PRU00335"/>
    </source>
</evidence>
<dbReference type="InterPro" id="IPR009057">
    <property type="entry name" value="Homeodomain-like_sf"/>
</dbReference>
<evidence type="ECO:0000259" key="5">
    <source>
        <dbReference type="PROSITE" id="PS50977"/>
    </source>
</evidence>
<feature type="domain" description="HTH tetR-type" evidence="5">
    <location>
        <begin position="1"/>
        <end position="54"/>
    </location>
</feature>
<dbReference type="STRING" id="1291052.FC18_GL001155"/>
<dbReference type="Proteomes" id="UP000051679">
    <property type="component" value="Unassembled WGS sequence"/>
</dbReference>
<feature type="DNA-binding region" description="H-T-H motif" evidence="4">
    <location>
        <begin position="17"/>
        <end position="36"/>
    </location>
</feature>
<accession>A0A0R1ZKY6</accession>
<proteinExistence type="predicted"/>
<reference evidence="6 7" key="1">
    <citation type="journal article" date="2015" name="Genome Announc.">
        <title>Expanding the biotechnology potential of lactobacilli through comparative genomics of 213 strains and associated genera.</title>
        <authorList>
            <person name="Sun Z."/>
            <person name="Harris H.M."/>
            <person name="McCann A."/>
            <person name="Guo C."/>
            <person name="Argimon S."/>
            <person name="Zhang W."/>
            <person name="Yang X."/>
            <person name="Jeffery I.B."/>
            <person name="Cooney J.C."/>
            <person name="Kagawa T.F."/>
            <person name="Liu W."/>
            <person name="Song Y."/>
            <person name="Salvetti E."/>
            <person name="Wrobel A."/>
            <person name="Rasinkangas P."/>
            <person name="Parkhill J."/>
            <person name="Rea M.C."/>
            <person name="O'Sullivan O."/>
            <person name="Ritari J."/>
            <person name="Douillard F.P."/>
            <person name="Paul Ross R."/>
            <person name="Yang R."/>
            <person name="Briner A.E."/>
            <person name="Felis G.E."/>
            <person name="de Vos W.M."/>
            <person name="Barrangou R."/>
            <person name="Klaenhammer T.R."/>
            <person name="Caufield P.W."/>
            <person name="Cui Y."/>
            <person name="Zhang H."/>
            <person name="O'Toole P.W."/>
        </authorList>
    </citation>
    <scope>NUCLEOTIDE SEQUENCE [LARGE SCALE GENOMIC DNA]</scope>
    <source>
        <strain evidence="6 7">DSM 20505</strain>
    </source>
</reference>
<dbReference type="InterPro" id="IPR050109">
    <property type="entry name" value="HTH-type_TetR-like_transc_reg"/>
</dbReference>
<dbReference type="Gene3D" id="1.10.357.10">
    <property type="entry name" value="Tetracycline Repressor, domain 2"/>
    <property type="match status" value="1"/>
</dbReference>